<comment type="subcellular location">
    <subcellularLocation>
        <location evidence="1">Nucleus</location>
    </subcellularLocation>
</comment>
<dbReference type="InterPro" id="IPR019787">
    <property type="entry name" value="Znf_PHD-finger"/>
</dbReference>
<dbReference type="PROSITE" id="PS51805">
    <property type="entry name" value="EPHD"/>
    <property type="match status" value="1"/>
</dbReference>
<evidence type="ECO:0000256" key="5">
    <source>
        <dbReference type="ARBA" id="ARBA00022771"/>
    </source>
</evidence>
<feature type="non-terminal residue" evidence="14">
    <location>
        <position position="1"/>
    </location>
</feature>
<dbReference type="SUPFAM" id="SSF57903">
    <property type="entry name" value="FYVE/PHD zinc finger"/>
    <property type="match status" value="1"/>
</dbReference>
<evidence type="ECO:0000256" key="6">
    <source>
        <dbReference type="ARBA" id="ARBA00022833"/>
    </source>
</evidence>
<evidence type="ECO:0000256" key="1">
    <source>
        <dbReference type="ARBA" id="ARBA00004123"/>
    </source>
</evidence>
<dbReference type="InterPro" id="IPR013083">
    <property type="entry name" value="Znf_RING/FYVE/PHD"/>
</dbReference>
<keyword evidence="4" id="KW-0479">Metal-binding</keyword>
<keyword evidence="8" id="KW-0560">Oxidoreductase</keyword>
<feature type="domain" description="PHD-type" evidence="13">
    <location>
        <begin position="670"/>
        <end position="802"/>
    </location>
</feature>
<evidence type="ECO:0000256" key="9">
    <source>
        <dbReference type="ARBA" id="ARBA00023242"/>
    </source>
</evidence>
<evidence type="ECO:0000259" key="12">
    <source>
        <dbReference type="PROSITE" id="PS51184"/>
    </source>
</evidence>
<sequence>MRGTDTDNIGPDGGPEIKVFRPTMEEMKDFSAYIRKIESCGAHRAGLAKIVPPKEWVPRKKGYDDDSVYNMIIPSPIEQNVKGSRGLYQQYNITKRKTTVREFKRQSESLRYMTPVHESPEDLERCYWKNMTFVPPIYGADVPGSLYDEDCDEFNVQRLGTILDDIGRDYNITIDGVNTAYLYFGMWKTTFPWHTEDMDLYSINYLHFGAPKSWYCIAPEHGKRLERLASGFFPDRYKLCRSFLRHKMTIISPLILKKYSIPFSKITQRAGEFMITFPYSYHSGYNHGFNCAESTNFAIERWIDFGKWADRCTCSSESVKISMEAYVRKYQPDRYHNWLRGIDIGPDPRNPKHIGPAPKPTTFDLEVIAGVDPSKHDCTDENNSQSETTLATVKTKAARKVFPTLVETHHRLLSASSQDTSNMRSTNVNQTANTDNLPFYNNVFTSSIPVEMRTIAKNMAFDIDTNYNLLVQPYTFVPRNLSRLPKVNPSNKNNQVILDKTSVKPQKVVAHRKSKPTPQLPIEMQKFLPLTFTREKRFNKYTANQAPHCSICQLLASVGTDWYLQDPPILGDPSSPSSSQTISNTVSVLDEVKLPESSAILMPHHIFIRKMSENASSNGYAALDDNFEFSALVQCSICMLCVHRVCYGATDETSNKDWICDRCAQPNRSFITCYLCPCRGGALKKTANDHWVHVTCALLAPYVLFEDALLRQPLTLNPELKSRIDKTEGHLECEYCRRHNNGHNLVKWVQGRCVRCITKNCNMSFHITCGHRNGAYFMALDWTQQPNEITDYLFAVLCPRHSPNGGRMLSSESKVDNVDPLSPKQNCDAEKVIPDNTNVIVASNIKGSKRYLEATVKRSYVATSHHVFFNDNSFANDVTSKDILSHDISCDEGLPKGTPIVVKYQSTKLNGKYAGKDSKRIYLIEYKDRSLGEDHLTRNDLYLSVDHLPEKALKIYEPFECDSASDSEEEEGKHVALVQQSHAQFKKLKSG</sequence>
<evidence type="ECO:0000259" key="13">
    <source>
        <dbReference type="PROSITE" id="PS51805"/>
    </source>
</evidence>
<gene>
    <name evidence="14" type="primary">Kdm4B</name>
    <name evidence="14" type="ORF">GZH46_00348</name>
</gene>
<evidence type="ECO:0000313" key="14">
    <source>
        <dbReference type="EMBL" id="KAG9511093.1"/>
    </source>
</evidence>
<dbReference type="InterPro" id="IPR003349">
    <property type="entry name" value="JmjN"/>
</dbReference>
<dbReference type="Gene3D" id="2.30.30.140">
    <property type="match status" value="1"/>
</dbReference>
<accession>A0ABQ7SCE0</accession>
<keyword evidence="8" id="KW-0223">Dioxygenase</keyword>
<evidence type="ECO:0000313" key="15">
    <source>
        <dbReference type="Proteomes" id="UP000825002"/>
    </source>
</evidence>
<reference evidence="14 15" key="1">
    <citation type="submission" date="2020-10" db="EMBL/GenBank/DDBJ databases">
        <authorList>
            <person name="Klimov P.B."/>
            <person name="Dyachkov S.M."/>
            <person name="Chetverikov P.E."/>
        </authorList>
    </citation>
    <scope>NUCLEOTIDE SEQUENCE [LARGE SCALE GENOMIC DNA]</scope>
    <source>
        <strain evidence="14">BMOC 18-1129-001#AD2665</strain>
        <tissue evidence="14">Entire mites</tissue>
    </source>
</reference>
<dbReference type="Proteomes" id="UP000825002">
    <property type="component" value="Unassembled WGS sequence"/>
</dbReference>
<evidence type="ECO:0000259" key="11">
    <source>
        <dbReference type="PROSITE" id="PS51183"/>
    </source>
</evidence>
<comment type="caution">
    <text evidence="14">The sequence shown here is derived from an EMBL/GenBank/DDBJ whole genome shotgun (WGS) entry which is preliminary data.</text>
</comment>
<comment type="similarity">
    <text evidence="2">Belongs to the JHDM3 histone demethylase family.</text>
</comment>
<dbReference type="Pfam" id="PF02373">
    <property type="entry name" value="JmjC"/>
    <property type="match status" value="1"/>
</dbReference>
<dbReference type="PANTHER" id="PTHR10694:SF129">
    <property type="entry name" value="LYSINE-SPECIFIC DEMETHYLASE 4B-RELATED"/>
    <property type="match status" value="1"/>
</dbReference>
<comment type="catalytic activity">
    <reaction evidence="10">
        <text>N(6),N(6),N(6)-trimethyl-L-lysyl(9)-[histone H3] + 2 2-oxoglutarate + 2 O2 = N(6)-methyl-L-lysyl(9)-[histone H3] + 2 formaldehyde + 2 succinate + 2 CO2</text>
        <dbReference type="Rhea" id="RHEA:60200"/>
        <dbReference type="Rhea" id="RHEA-COMP:15538"/>
        <dbReference type="Rhea" id="RHEA-COMP:15542"/>
        <dbReference type="ChEBI" id="CHEBI:15379"/>
        <dbReference type="ChEBI" id="CHEBI:16526"/>
        <dbReference type="ChEBI" id="CHEBI:16810"/>
        <dbReference type="ChEBI" id="CHEBI:16842"/>
        <dbReference type="ChEBI" id="CHEBI:30031"/>
        <dbReference type="ChEBI" id="CHEBI:61929"/>
        <dbReference type="ChEBI" id="CHEBI:61961"/>
        <dbReference type="EC" id="1.14.11.66"/>
    </reaction>
</comment>
<dbReference type="Pfam" id="PF13832">
    <property type="entry name" value="zf-HC5HC2H_2"/>
    <property type="match status" value="1"/>
</dbReference>
<evidence type="ECO:0000256" key="7">
    <source>
        <dbReference type="ARBA" id="ARBA00022853"/>
    </source>
</evidence>
<dbReference type="PANTHER" id="PTHR10694">
    <property type="entry name" value="LYSINE-SPECIFIC DEMETHYLASE"/>
    <property type="match status" value="1"/>
</dbReference>
<dbReference type="Gene3D" id="3.30.40.10">
    <property type="entry name" value="Zinc/RING finger domain, C3HC4 (zinc finger)"/>
    <property type="match status" value="2"/>
</dbReference>
<feature type="domain" description="JmjC" evidence="12">
    <location>
        <begin position="142"/>
        <end position="314"/>
    </location>
</feature>
<dbReference type="PROSITE" id="PS51184">
    <property type="entry name" value="JMJC"/>
    <property type="match status" value="1"/>
</dbReference>
<keyword evidence="6" id="KW-0862">Zinc</keyword>
<dbReference type="SMART" id="SM00558">
    <property type="entry name" value="JmjC"/>
    <property type="match status" value="1"/>
</dbReference>
<evidence type="ECO:0000256" key="3">
    <source>
        <dbReference type="ARBA" id="ARBA00012900"/>
    </source>
</evidence>
<dbReference type="Pfam" id="PF13831">
    <property type="entry name" value="PHD_2"/>
    <property type="match status" value="1"/>
</dbReference>
<dbReference type="Gene3D" id="3.10.330.70">
    <property type="match status" value="1"/>
</dbReference>
<evidence type="ECO:0000256" key="4">
    <source>
        <dbReference type="ARBA" id="ARBA00022723"/>
    </source>
</evidence>
<keyword evidence="15" id="KW-1185">Reference proteome</keyword>
<evidence type="ECO:0000256" key="2">
    <source>
        <dbReference type="ARBA" id="ARBA00009711"/>
    </source>
</evidence>
<keyword evidence="5" id="KW-0863">Zinc-finger</keyword>
<dbReference type="InterPro" id="IPR003347">
    <property type="entry name" value="JmjC_dom"/>
</dbReference>
<dbReference type="SMART" id="SM00545">
    <property type="entry name" value="JmjN"/>
    <property type="match status" value="1"/>
</dbReference>
<evidence type="ECO:0000256" key="8">
    <source>
        <dbReference type="ARBA" id="ARBA00022964"/>
    </source>
</evidence>
<dbReference type="InterPro" id="IPR034732">
    <property type="entry name" value="EPHD"/>
</dbReference>
<dbReference type="InterPro" id="IPR011011">
    <property type="entry name" value="Znf_FYVE_PHD"/>
</dbReference>
<feature type="domain" description="JmjN" evidence="11">
    <location>
        <begin position="17"/>
        <end position="59"/>
    </location>
</feature>
<name>A0ABQ7SCE0_9ACAR</name>
<keyword evidence="9" id="KW-0539">Nucleus</keyword>
<protein>
    <recommendedName>
        <fullName evidence="3">[histone H3]-trimethyl-L-lysine(9) demethylase</fullName>
        <ecNumber evidence="3">1.14.11.66</ecNumber>
    </recommendedName>
</protein>
<dbReference type="Pfam" id="PF02375">
    <property type="entry name" value="JmjN"/>
    <property type="match status" value="1"/>
</dbReference>
<dbReference type="EC" id="1.14.11.66" evidence="3"/>
<keyword evidence="7" id="KW-0156">Chromatin regulator</keyword>
<dbReference type="Gene3D" id="2.60.120.650">
    <property type="entry name" value="Cupin"/>
    <property type="match status" value="1"/>
</dbReference>
<dbReference type="EMBL" id="JAIFTH010000033">
    <property type="protein sequence ID" value="KAG9511093.1"/>
    <property type="molecule type" value="Genomic_DNA"/>
</dbReference>
<dbReference type="SUPFAM" id="SSF51197">
    <property type="entry name" value="Clavaminate synthase-like"/>
    <property type="match status" value="1"/>
</dbReference>
<dbReference type="SMART" id="SM00249">
    <property type="entry name" value="PHD"/>
    <property type="match status" value="2"/>
</dbReference>
<dbReference type="PROSITE" id="PS51183">
    <property type="entry name" value="JMJN"/>
    <property type="match status" value="1"/>
</dbReference>
<organism evidence="14 15">
    <name type="scientific">Fragariocoptes setiger</name>
    <dbReference type="NCBI Taxonomy" id="1670756"/>
    <lineage>
        <taxon>Eukaryota</taxon>
        <taxon>Metazoa</taxon>
        <taxon>Ecdysozoa</taxon>
        <taxon>Arthropoda</taxon>
        <taxon>Chelicerata</taxon>
        <taxon>Arachnida</taxon>
        <taxon>Acari</taxon>
        <taxon>Acariformes</taxon>
        <taxon>Trombidiformes</taxon>
        <taxon>Prostigmata</taxon>
        <taxon>Eupodina</taxon>
        <taxon>Eriophyoidea</taxon>
        <taxon>Phytoptidae</taxon>
        <taxon>Fragariocoptes</taxon>
    </lineage>
</organism>
<evidence type="ECO:0000256" key="10">
    <source>
        <dbReference type="ARBA" id="ARBA00049349"/>
    </source>
</evidence>
<dbReference type="InterPro" id="IPR001965">
    <property type="entry name" value="Znf_PHD"/>
</dbReference>
<proteinExistence type="inferred from homology"/>